<proteinExistence type="predicted"/>
<reference evidence="1 2" key="1">
    <citation type="submission" date="2019-04" db="EMBL/GenBank/DDBJ databases">
        <title>Friends and foes A comparative genomics study of 23 Aspergillus species from section Flavi.</title>
        <authorList>
            <consortium name="DOE Joint Genome Institute"/>
            <person name="Kjaerbolling I."/>
            <person name="Vesth T."/>
            <person name="Frisvad J.C."/>
            <person name="Nybo J.L."/>
            <person name="Theobald S."/>
            <person name="Kildgaard S."/>
            <person name="Isbrandt T."/>
            <person name="Kuo A."/>
            <person name="Sato A."/>
            <person name="Lyhne E.K."/>
            <person name="Kogle M.E."/>
            <person name="Wiebenga A."/>
            <person name="Kun R.S."/>
            <person name="Lubbers R.J."/>
            <person name="Makela M.R."/>
            <person name="Barry K."/>
            <person name="Chovatia M."/>
            <person name="Clum A."/>
            <person name="Daum C."/>
            <person name="Haridas S."/>
            <person name="He G."/>
            <person name="LaButti K."/>
            <person name="Lipzen A."/>
            <person name="Mondo S."/>
            <person name="Riley R."/>
            <person name="Salamov A."/>
            <person name="Simmons B.A."/>
            <person name="Magnuson J.K."/>
            <person name="Henrissat B."/>
            <person name="Mortensen U.H."/>
            <person name="Larsen T.O."/>
            <person name="Devries R.P."/>
            <person name="Grigoriev I.V."/>
            <person name="Machida M."/>
            <person name="Baker S.E."/>
            <person name="Andersen M.R."/>
        </authorList>
    </citation>
    <scope>NUCLEOTIDE SEQUENCE [LARGE SCALE GENOMIC DNA]</scope>
    <source>
        <strain evidence="1 2">IBT 18842</strain>
    </source>
</reference>
<evidence type="ECO:0000313" key="2">
    <source>
        <dbReference type="Proteomes" id="UP000325780"/>
    </source>
</evidence>
<keyword evidence="2" id="KW-1185">Reference proteome</keyword>
<organism evidence="1 2">
    <name type="scientific">Aspergillus avenaceus</name>
    <dbReference type="NCBI Taxonomy" id="36643"/>
    <lineage>
        <taxon>Eukaryota</taxon>
        <taxon>Fungi</taxon>
        <taxon>Dikarya</taxon>
        <taxon>Ascomycota</taxon>
        <taxon>Pezizomycotina</taxon>
        <taxon>Eurotiomycetes</taxon>
        <taxon>Eurotiomycetidae</taxon>
        <taxon>Eurotiales</taxon>
        <taxon>Aspergillaceae</taxon>
        <taxon>Aspergillus</taxon>
        <taxon>Aspergillus subgen. Circumdati</taxon>
    </lineage>
</organism>
<name>A0A5N6TZK5_ASPAV</name>
<gene>
    <name evidence="1" type="ORF">BDV25DRAFT_152518</name>
</gene>
<dbReference type="AlphaFoldDB" id="A0A5N6TZK5"/>
<sequence length="142" mass="15706">MLYRPLNGMGGPILESRIIMTSAIKKAIKTLFDDAARSKSAMARLLNPAAEGAGGRVYPAKNAKNDKRYGIRIDKGEAVHNKPNTIRLKLQINSNAESSTLRNLAKSDPHRVVSNADVDTQQEVTKENLDKMEDDFIENLDL</sequence>
<evidence type="ECO:0000313" key="1">
    <source>
        <dbReference type="EMBL" id="KAE8151529.1"/>
    </source>
</evidence>
<dbReference type="Proteomes" id="UP000325780">
    <property type="component" value="Unassembled WGS sequence"/>
</dbReference>
<dbReference type="OrthoDB" id="2933464at2759"/>
<protein>
    <submittedName>
        <fullName evidence="1">Uncharacterized protein</fullName>
    </submittedName>
</protein>
<accession>A0A5N6TZK5</accession>
<dbReference type="EMBL" id="ML742069">
    <property type="protein sequence ID" value="KAE8151529.1"/>
    <property type="molecule type" value="Genomic_DNA"/>
</dbReference>